<dbReference type="EMBL" id="JPKZ01001591">
    <property type="protein sequence ID" value="KHN81104.1"/>
    <property type="molecule type" value="Genomic_DNA"/>
</dbReference>
<organism evidence="6 7">
    <name type="scientific">Toxocara canis</name>
    <name type="common">Canine roundworm</name>
    <dbReference type="NCBI Taxonomy" id="6265"/>
    <lineage>
        <taxon>Eukaryota</taxon>
        <taxon>Metazoa</taxon>
        <taxon>Ecdysozoa</taxon>
        <taxon>Nematoda</taxon>
        <taxon>Chromadorea</taxon>
        <taxon>Rhabditida</taxon>
        <taxon>Spirurina</taxon>
        <taxon>Ascaridomorpha</taxon>
        <taxon>Ascaridoidea</taxon>
        <taxon>Toxocaridae</taxon>
        <taxon>Toxocara</taxon>
    </lineage>
</organism>
<keyword evidence="3 5" id="KW-1133">Transmembrane helix</keyword>
<dbReference type="Pfam" id="PF03619">
    <property type="entry name" value="Solute_trans_a"/>
    <property type="match status" value="1"/>
</dbReference>
<dbReference type="OMA" id="WLANMSV"/>
<comment type="caution">
    <text evidence="6">The sequence shown here is derived from an EMBL/GenBank/DDBJ whole genome shotgun (WGS) entry which is preliminary data.</text>
</comment>
<comment type="subcellular location">
    <subcellularLocation>
        <location evidence="1">Membrane</location>
        <topology evidence="1">Multi-pass membrane protein</topology>
    </subcellularLocation>
</comment>
<protein>
    <submittedName>
        <fullName evidence="6">Organic solute transporter alpha-like protein 1</fullName>
    </submittedName>
</protein>
<dbReference type="InterPro" id="IPR005178">
    <property type="entry name" value="Ostalpha/TMEM184C"/>
</dbReference>
<name>A0A0B2VI61_TOXCA</name>
<feature type="transmembrane region" description="Helical" evidence="5">
    <location>
        <begin position="36"/>
        <end position="62"/>
    </location>
</feature>
<keyword evidence="4 5" id="KW-0472">Membrane</keyword>
<evidence type="ECO:0000256" key="2">
    <source>
        <dbReference type="ARBA" id="ARBA00022692"/>
    </source>
</evidence>
<feature type="transmembrane region" description="Helical" evidence="5">
    <location>
        <begin position="203"/>
        <end position="223"/>
    </location>
</feature>
<dbReference type="GO" id="GO:0016020">
    <property type="term" value="C:membrane"/>
    <property type="evidence" value="ECO:0007669"/>
    <property type="project" value="UniProtKB-SubCell"/>
</dbReference>
<dbReference type="STRING" id="6265.A0A0B2VI61"/>
<evidence type="ECO:0000256" key="4">
    <source>
        <dbReference type="ARBA" id="ARBA00023136"/>
    </source>
</evidence>
<dbReference type="AlphaFoldDB" id="A0A0B2VI61"/>
<dbReference type="PANTHER" id="PTHR23423">
    <property type="entry name" value="ORGANIC SOLUTE TRANSPORTER-RELATED"/>
    <property type="match status" value="1"/>
</dbReference>
<keyword evidence="7" id="KW-1185">Reference proteome</keyword>
<evidence type="ECO:0000313" key="6">
    <source>
        <dbReference type="EMBL" id="KHN81104.1"/>
    </source>
</evidence>
<evidence type="ECO:0000256" key="3">
    <source>
        <dbReference type="ARBA" id="ARBA00022989"/>
    </source>
</evidence>
<feature type="transmembrane region" description="Helical" evidence="5">
    <location>
        <begin position="277"/>
        <end position="300"/>
    </location>
</feature>
<reference evidence="6 7" key="1">
    <citation type="submission" date="2014-11" db="EMBL/GenBank/DDBJ databases">
        <title>Genetic blueprint of the zoonotic pathogen Toxocara canis.</title>
        <authorList>
            <person name="Zhu X.-Q."/>
            <person name="Korhonen P.K."/>
            <person name="Cai H."/>
            <person name="Young N.D."/>
            <person name="Nejsum P."/>
            <person name="von Samson-Himmelstjerna G."/>
            <person name="Boag P.R."/>
            <person name="Tan P."/>
            <person name="Li Q."/>
            <person name="Min J."/>
            <person name="Yang Y."/>
            <person name="Wang X."/>
            <person name="Fang X."/>
            <person name="Hall R.S."/>
            <person name="Hofmann A."/>
            <person name="Sternberg P.W."/>
            <person name="Jex A.R."/>
            <person name="Gasser R.B."/>
        </authorList>
    </citation>
    <scope>NUCLEOTIDE SEQUENCE [LARGE SCALE GENOMIC DNA]</scope>
    <source>
        <strain evidence="6">PN_DK_2014</strain>
    </source>
</reference>
<dbReference type="SMART" id="SM01417">
    <property type="entry name" value="Solute_trans_a"/>
    <property type="match status" value="1"/>
</dbReference>
<sequence>MSAAELFSNLVKHSRNYTPMAPPDVNIWITEMSAPYVALLSMSTAFTLIVFALSVFHLYFVFKYISNERVQTDLYWIVLMCPIATLCGLVGMFIPRSASFMYSVALVYFMLCLFVIVTLMKSMFGSRAALSEYLLSKGQKISFQVPPICCFCHCLPTFEANKRNLRCLEWIVFQSPIVRIILEITNITVFLELNNKTHLWFQISNAMGLISMIVAFYACYVIIPLGNERLEIYRFSIIFRLVDAAQAIYSIQKFIFDLAAAVGIFSDGHLLPASSKAQVWMSFMLTWEMALISLLATFLLRPSQNTPLFDKYNRLRANPSTESIAVPRPADQNTPQPQARTEIAFHKI</sequence>
<feature type="transmembrane region" description="Helical" evidence="5">
    <location>
        <begin position="100"/>
        <end position="120"/>
    </location>
</feature>
<keyword evidence="2 5" id="KW-0812">Transmembrane</keyword>
<evidence type="ECO:0000313" key="7">
    <source>
        <dbReference type="Proteomes" id="UP000031036"/>
    </source>
</evidence>
<evidence type="ECO:0000256" key="5">
    <source>
        <dbReference type="SAM" id="Phobius"/>
    </source>
</evidence>
<dbReference type="OrthoDB" id="5832279at2759"/>
<feature type="transmembrane region" description="Helical" evidence="5">
    <location>
        <begin position="74"/>
        <end position="94"/>
    </location>
</feature>
<proteinExistence type="predicted"/>
<dbReference type="Proteomes" id="UP000031036">
    <property type="component" value="Unassembled WGS sequence"/>
</dbReference>
<accession>A0A0B2VI61</accession>
<gene>
    <name evidence="6" type="primary">osta-1</name>
    <name evidence="6" type="ORF">Tcan_05297</name>
</gene>
<evidence type="ECO:0000256" key="1">
    <source>
        <dbReference type="ARBA" id="ARBA00004141"/>
    </source>
</evidence>